<name>A0A668SHB4_OREAU</name>
<accession>A0A668SHB4</accession>
<dbReference type="PROSITE" id="PS50090">
    <property type="entry name" value="MYB_LIKE"/>
    <property type="match status" value="1"/>
</dbReference>
<feature type="compositionally biased region" description="Basic residues" evidence="1">
    <location>
        <begin position="993"/>
        <end position="1004"/>
    </location>
</feature>
<dbReference type="InterPro" id="IPR015216">
    <property type="entry name" value="SANTA"/>
</dbReference>
<dbReference type="Pfam" id="PF00249">
    <property type="entry name" value="Myb_DNA-binding"/>
    <property type="match status" value="1"/>
</dbReference>
<reference evidence="3" key="2">
    <citation type="submission" date="2025-09" db="UniProtKB">
        <authorList>
            <consortium name="Ensembl"/>
        </authorList>
    </citation>
    <scope>IDENTIFICATION</scope>
</reference>
<reference evidence="3" key="1">
    <citation type="submission" date="2025-08" db="UniProtKB">
        <authorList>
            <consortium name="Ensembl"/>
        </authorList>
    </citation>
    <scope>IDENTIFICATION</scope>
</reference>
<feature type="compositionally biased region" description="Basic and acidic residues" evidence="1">
    <location>
        <begin position="693"/>
        <end position="715"/>
    </location>
</feature>
<dbReference type="Pfam" id="PF09133">
    <property type="entry name" value="SANTA"/>
    <property type="match status" value="1"/>
</dbReference>
<evidence type="ECO:0000259" key="2">
    <source>
        <dbReference type="PROSITE" id="PS50090"/>
    </source>
</evidence>
<feature type="domain" description="Myb-like" evidence="2">
    <location>
        <begin position="934"/>
        <end position="983"/>
    </location>
</feature>
<dbReference type="Proteomes" id="UP000472276">
    <property type="component" value="Unassembled WGS sequence"/>
</dbReference>
<dbReference type="PANTHER" id="PTHR16124:SF3">
    <property type="entry name" value="MIS18-BINDING PROTEIN 1"/>
    <property type="match status" value="1"/>
</dbReference>
<dbReference type="GO" id="GO:0000775">
    <property type="term" value="C:chromosome, centromeric region"/>
    <property type="evidence" value="ECO:0007669"/>
    <property type="project" value="TreeGrafter"/>
</dbReference>
<feature type="compositionally biased region" description="Low complexity" evidence="1">
    <location>
        <begin position="784"/>
        <end position="795"/>
    </location>
</feature>
<dbReference type="AlphaFoldDB" id="A0A668SHB4"/>
<dbReference type="OMA" id="HSNCQNK"/>
<feature type="compositionally biased region" description="Basic residues" evidence="1">
    <location>
        <begin position="809"/>
        <end position="826"/>
    </location>
</feature>
<dbReference type="CDD" id="cd00167">
    <property type="entry name" value="SANT"/>
    <property type="match status" value="1"/>
</dbReference>
<feature type="compositionally biased region" description="Basic residues" evidence="1">
    <location>
        <begin position="896"/>
        <end position="905"/>
    </location>
</feature>
<dbReference type="PANTHER" id="PTHR16124">
    <property type="entry name" value="MIS18-BINDING PROTEIN 1"/>
    <property type="match status" value="1"/>
</dbReference>
<feature type="compositionally biased region" description="Low complexity" evidence="1">
    <location>
        <begin position="907"/>
        <end position="920"/>
    </location>
</feature>
<keyword evidence="4" id="KW-1185">Reference proteome</keyword>
<dbReference type="InterPro" id="IPR039110">
    <property type="entry name" value="KNL2-like"/>
</dbReference>
<feature type="compositionally biased region" description="Low complexity" evidence="1">
    <location>
        <begin position="562"/>
        <end position="572"/>
    </location>
</feature>
<feature type="compositionally biased region" description="Acidic residues" evidence="1">
    <location>
        <begin position="1170"/>
        <end position="1184"/>
    </location>
</feature>
<feature type="region of interest" description="Disordered" evidence="1">
    <location>
        <begin position="515"/>
        <end position="572"/>
    </location>
</feature>
<dbReference type="InterPro" id="IPR001005">
    <property type="entry name" value="SANT/Myb"/>
</dbReference>
<feature type="compositionally biased region" description="Basic and acidic residues" evidence="1">
    <location>
        <begin position="515"/>
        <end position="528"/>
    </location>
</feature>
<feature type="compositionally biased region" description="Low complexity" evidence="1">
    <location>
        <begin position="716"/>
        <end position="726"/>
    </location>
</feature>
<evidence type="ECO:0000256" key="1">
    <source>
        <dbReference type="SAM" id="MobiDB-lite"/>
    </source>
</evidence>
<dbReference type="SUPFAM" id="SSF46689">
    <property type="entry name" value="Homeodomain-like"/>
    <property type="match status" value="1"/>
</dbReference>
<protein>
    <recommendedName>
        <fullName evidence="2">Myb-like domain-containing protein</fullName>
    </recommendedName>
</protein>
<gene>
    <name evidence="3" type="primary">SRRM1</name>
</gene>
<feature type="compositionally biased region" description="Basic residues" evidence="1">
    <location>
        <begin position="857"/>
        <end position="879"/>
    </location>
</feature>
<organism evidence="3 4">
    <name type="scientific">Oreochromis aureus</name>
    <name type="common">Israeli tilapia</name>
    <name type="synonym">Chromis aureus</name>
    <dbReference type="NCBI Taxonomy" id="47969"/>
    <lineage>
        <taxon>Eukaryota</taxon>
        <taxon>Metazoa</taxon>
        <taxon>Chordata</taxon>
        <taxon>Craniata</taxon>
        <taxon>Vertebrata</taxon>
        <taxon>Euteleostomi</taxon>
        <taxon>Actinopterygii</taxon>
        <taxon>Neopterygii</taxon>
        <taxon>Teleostei</taxon>
        <taxon>Neoteleostei</taxon>
        <taxon>Acanthomorphata</taxon>
        <taxon>Ovalentaria</taxon>
        <taxon>Cichlomorphae</taxon>
        <taxon>Cichliformes</taxon>
        <taxon>Cichlidae</taxon>
        <taxon>African cichlids</taxon>
        <taxon>Pseudocrenilabrinae</taxon>
        <taxon>Oreochromini</taxon>
        <taxon>Oreochromis</taxon>
    </lineage>
</organism>
<feature type="region of interest" description="Disordered" evidence="1">
    <location>
        <begin position="1165"/>
        <end position="1184"/>
    </location>
</feature>
<feature type="region of interest" description="Disordered" evidence="1">
    <location>
        <begin position="978"/>
        <end position="1023"/>
    </location>
</feature>
<feature type="region of interest" description="Disordered" evidence="1">
    <location>
        <begin position="674"/>
        <end position="943"/>
    </location>
</feature>
<dbReference type="Ensembl" id="ENSOABT00000014314.2">
    <property type="protein sequence ID" value="ENSOABP00000013863.1"/>
    <property type="gene ID" value="ENSOABG00000006957.2"/>
</dbReference>
<feature type="region of interest" description="Disordered" evidence="1">
    <location>
        <begin position="35"/>
        <end position="58"/>
    </location>
</feature>
<feature type="compositionally biased region" description="Polar residues" evidence="1">
    <location>
        <begin position="324"/>
        <end position="335"/>
    </location>
</feature>
<evidence type="ECO:0000313" key="4">
    <source>
        <dbReference type="Proteomes" id="UP000472276"/>
    </source>
</evidence>
<dbReference type="InterPro" id="IPR009057">
    <property type="entry name" value="Homeodomain-like_sf"/>
</dbReference>
<feature type="region of interest" description="Disordered" evidence="1">
    <location>
        <begin position="324"/>
        <end position="352"/>
    </location>
</feature>
<feature type="compositionally biased region" description="Polar residues" evidence="1">
    <location>
        <begin position="529"/>
        <end position="555"/>
    </location>
</feature>
<dbReference type="Gene3D" id="1.10.10.60">
    <property type="entry name" value="Homeodomain-like"/>
    <property type="match status" value="1"/>
</dbReference>
<evidence type="ECO:0000313" key="3">
    <source>
        <dbReference type="Ensembl" id="ENSOABP00000013863.1"/>
    </source>
</evidence>
<sequence>MASYLDLLQQTKPQFESPAKVFAKLKSKVQKEAMCAKDGNGPPNNAREEHRVHLKSPRKQQQRIWVTDEFDENQRFGSEAQPLILSPIKSPQKTSLYSYSDFIRKSLEETPPVVEMGLGCTRSERRFLESTAVSHPLFLTNHIHKEPPQVRDSDRFIVSSRTPLKVQPVESDCKSIASDEECAPLHQPVSTASAFSPMVKRLRKRKWEQQEFNKVNSTEEVRNELTCQPRQRKAPALSEENTHSTWMNIRGCSADQPERIPENMFTPRKLVAERRCGVVLEKIPIMSPAKMFAYMKERESKRERRGVHEVINTTRDIFNAVNSLRSGDSPLSTPHSVAERDNSVFTNTSESDVPVSRRISESADCQSDADPSADALTSAVSAKPVLLEDPLVLNSPQILVPKRQEAVFKCNKWPKQATFPSESVIYLKKWFLRKNSKGLFVDGIHGEDNIPWNSNVIMHRVSKSMIKTISGRVYILVGKMNLKVESEFPRWFLKKFERGFPPNWKALYDKMLTESRDNQGRGRQKKSESSGIKSKQKSEASLINSSVKQQTSFMTPDSCPPMGASSSSMKVSRSGRVIKPPLEYWKGGRVILDAFMNVTIHECYNTSICNSEVNTTLSTGMSQEPVRVFLPCSEGEKEASVPLRKVKAPLHRRSRVKAKPDGNHSDFLEPAAELLRSPEEGAGRITRSGQKCPAKERELHVDTVLKHHSDNEKSSAQRSQKRSQGSCRASARLSKSKQAVINSPETPPVKILQQLSSDDELSIKRKKRGHSKDSRNAHRESKSSHSSAANNSPGSEEQNENREYSAQKSQKHGSHATRRPAKRVNTRKQMVTNPLDSPPVNDETSQNLSSDDELPMRRRRGRKGAHSKSSRNARSRPQPKHGSSSTKSEDSDNLMRHKPKHKSSKSTRAPAPTKTLAAPTQSSKKHSTNEGNIPPEHDEDKWTEAELMRLQEAVSYYPKHMANYWAKVARMVGTRTAEECHSQHTSQGASHTPAKKATKPKKKKMESPKAPDHPVISARAGTLKRKQQVRQFLETMPRDNVDDVFSSEYMQNKRFELRSLCSEDEEDLAVSDLEPLTPMPTRFPEVKTPQCLHITPGMMGSPNRDNDDKYVYQLQKRIKKNQFNACKLPPPSKSFTPTPSVKRTMRRCGNTENDTFVVWEMFPGNNEALSESEEEEDFYFSDND</sequence>
<feature type="compositionally biased region" description="Basic and acidic residues" evidence="1">
    <location>
        <begin position="771"/>
        <end position="783"/>
    </location>
</feature>
<proteinExistence type="predicted"/>